<name>A0A9K3JPG0_HELAN</name>
<protein>
    <submittedName>
        <fullName evidence="1">Uncharacterized protein</fullName>
    </submittedName>
</protein>
<comment type="caution">
    <text evidence="1">The sequence shown here is derived from an EMBL/GenBank/DDBJ whole genome shotgun (WGS) entry which is preliminary data.</text>
</comment>
<dbReference type="Gramene" id="mRNA:HanXRQr2_Chr02g0070391">
    <property type="protein sequence ID" value="CDS:HanXRQr2_Chr02g0070391.1"/>
    <property type="gene ID" value="HanXRQr2_Chr02g0070391"/>
</dbReference>
<dbReference type="Proteomes" id="UP000215914">
    <property type="component" value="Unassembled WGS sequence"/>
</dbReference>
<accession>A0A9K3JPG0</accession>
<organism evidence="1 2">
    <name type="scientific">Helianthus annuus</name>
    <name type="common">Common sunflower</name>
    <dbReference type="NCBI Taxonomy" id="4232"/>
    <lineage>
        <taxon>Eukaryota</taxon>
        <taxon>Viridiplantae</taxon>
        <taxon>Streptophyta</taxon>
        <taxon>Embryophyta</taxon>
        <taxon>Tracheophyta</taxon>
        <taxon>Spermatophyta</taxon>
        <taxon>Magnoliopsida</taxon>
        <taxon>eudicotyledons</taxon>
        <taxon>Gunneridae</taxon>
        <taxon>Pentapetalae</taxon>
        <taxon>asterids</taxon>
        <taxon>campanulids</taxon>
        <taxon>Asterales</taxon>
        <taxon>Asteraceae</taxon>
        <taxon>Asteroideae</taxon>
        <taxon>Heliantheae alliance</taxon>
        <taxon>Heliantheae</taxon>
        <taxon>Helianthus</taxon>
    </lineage>
</organism>
<evidence type="ECO:0000313" key="1">
    <source>
        <dbReference type="EMBL" id="KAF5818814.1"/>
    </source>
</evidence>
<keyword evidence="2" id="KW-1185">Reference proteome</keyword>
<reference evidence="1" key="2">
    <citation type="submission" date="2020-06" db="EMBL/GenBank/DDBJ databases">
        <title>Helianthus annuus Genome sequencing and assembly Release 2.</title>
        <authorList>
            <person name="Gouzy J."/>
            <person name="Langlade N."/>
            <person name="Munos S."/>
        </authorList>
    </citation>
    <scope>NUCLEOTIDE SEQUENCE</scope>
    <source>
        <tissue evidence="1">Leaves</tissue>
    </source>
</reference>
<sequence length="67" mass="7942">MSPHFFAFFHAIRTFSTFKEKEAMSQQQQVSNVCIVRAERKPSLRVYTVGLSDDDFYIFYRGLRNKT</sequence>
<dbReference type="EMBL" id="MNCJ02000317">
    <property type="protein sequence ID" value="KAF5818814.1"/>
    <property type="molecule type" value="Genomic_DNA"/>
</dbReference>
<gene>
    <name evidence="1" type="ORF">HanXRQr2_Chr02g0070391</name>
</gene>
<dbReference type="AlphaFoldDB" id="A0A9K3JPG0"/>
<reference evidence="1" key="1">
    <citation type="journal article" date="2017" name="Nature">
        <title>The sunflower genome provides insights into oil metabolism, flowering and Asterid evolution.</title>
        <authorList>
            <person name="Badouin H."/>
            <person name="Gouzy J."/>
            <person name="Grassa C.J."/>
            <person name="Murat F."/>
            <person name="Staton S.E."/>
            <person name="Cottret L."/>
            <person name="Lelandais-Briere C."/>
            <person name="Owens G.L."/>
            <person name="Carrere S."/>
            <person name="Mayjonade B."/>
            <person name="Legrand L."/>
            <person name="Gill N."/>
            <person name="Kane N.C."/>
            <person name="Bowers J.E."/>
            <person name="Hubner S."/>
            <person name="Bellec A."/>
            <person name="Berard A."/>
            <person name="Berges H."/>
            <person name="Blanchet N."/>
            <person name="Boniface M.C."/>
            <person name="Brunel D."/>
            <person name="Catrice O."/>
            <person name="Chaidir N."/>
            <person name="Claudel C."/>
            <person name="Donnadieu C."/>
            <person name="Faraut T."/>
            <person name="Fievet G."/>
            <person name="Helmstetter N."/>
            <person name="King M."/>
            <person name="Knapp S.J."/>
            <person name="Lai Z."/>
            <person name="Le Paslier M.C."/>
            <person name="Lippi Y."/>
            <person name="Lorenzon L."/>
            <person name="Mandel J.R."/>
            <person name="Marage G."/>
            <person name="Marchand G."/>
            <person name="Marquand E."/>
            <person name="Bret-Mestries E."/>
            <person name="Morien E."/>
            <person name="Nambeesan S."/>
            <person name="Nguyen T."/>
            <person name="Pegot-Espagnet P."/>
            <person name="Pouilly N."/>
            <person name="Raftis F."/>
            <person name="Sallet E."/>
            <person name="Schiex T."/>
            <person name="Thomas J."/>
            <person name="Vandecasteele C."/>
            <person name="Vares D."/>
            <person name="Vear F."/>
            <person name="Vautrin S."/>
            <person name="Crespi M."/>
            <person name="Mangin B."/>
            <person name="Burke J.M."/>
            <person name="Salse J."/>
            <person name="Munos S."/>
            <person name="Vincourt P."/>
            <person name="Rieseberg L.H."/>
            <person name="Langlade N.B."/>
        </authorList>
    </citation>
    <scope>NUCLEOTIDE SEQUENCE</scope>
    <source>
        <tissue evidence="1">Leaves</tissue>
    </source>
</reference>
<proteinExistence type="predicted"/>
<evidence type="ECO:0000313" key="2">
    <source>
        <dbReference type="Proteomes" id="UP000215914"/>
    </source>
</evidence>